<dbReference type="Gene3D" id="3.40.50.10890">
    <property type="match status" value="1"/>
</dbReference>
<feature type="non-terminal residue" evidence="3">
    <location>
        <position position="1"/>
    </location>
</feature>
<name>A0A7V8SVM0_9BACT</name>
<dbReference type="InterPro" id="IPR050698">
    <property type="entry name" value="MBL"/>
</dbReference>
<dbReference type="SMART" id="SM01027">
    <property type="entry name" value="Beta-Casp"/>
    <property type="match status" value="1"/>
</dbReference>
<evidence type="ECO:0000256" key="1">
    <source>
        <dbReference type="ARBA" id="ARBA00022801"/>
    </source>
</evidence>
<dbReference type="InterPro" id="IPR022712">
    <property type="entry name" value="Beta_Casp"/>
</dbReference>
<reference evidence="3" key="1">
    <citation type="submission" date="2020-06" db="EMBL/GenBank/DDBJ databases">
        <title>Legume-microbial interactions unlock mineral nutrients during tropical forest succession.</title>
        <authorList>
            <person name="Epihov D.Z."/>
        </authorList>
    </citation>
    <scope>NUCLEOTIDE SEQUENCE [LARGE SCALE GENOMIC DNA]</scope>
    <source>
        <strain evidence="3">Pan2503</strain>
    </source>
</reference>
<protein>
    <submittedName>
        <fullName evidence="3">MBL fold metallo-hydrolase</fullName>
    </submittedName>
</protein>
<comment type="caution">
    <text evidence="3">The sequence shown here is derived from an EMBL/GenBank/DDBJ whole genome shotgun (WGS) entry which is preliminary data.</text>
</comment>
<dbReference type="GO" id="GO:0016787">
    <property type="term" value="F:hydrolase activity"/>
    <property type="evidence" value="ECO:0007669"/>
    <property type="project" value="UniProtKB-KW"/>
</dbReference>
<feature type="domain" description="Beta-Casp" evidence="2">
    <location>
        <begin position="160"/>
        <end position="287"/>
    </location>
</feature>
<dbReference type="Pfam" id="PF10996">
    <property type="entry name" value="Beta-Casp"/>
    <property type="match status" value="1"/>
</dbReference>
<dbReference type="PANTHER" id="PTHR11203:SF37">
    <property type="entry name" value="INTEGRATOR COMPLEX SUBUNIT 11"/>
    <property type="match status" value="1"/>
</dbReference>
<gene>
    <name evidence="3" type="ORF">HRJ53_03305</name>
</gene>
<dbReference type="Proteomes" id="UP000567293">
    <property type="component" value="Unassembled WGS sequence"/>
</dbReference>
<dbReference type="PANTHER" id="PTHR11203">
    <property type="entry name" value="CLEAVAGE AND POLYADENYLATION SPECIFICITY FACTOR FAMILY MEMBER"/>
    <property type="match status" value="1"/>
</dbReference>
<dbReference type="InterPro" id="IPR011108">
    <property type="entry name" value="RMMBL"/>
</dbReference>
<evidence type="ECO:0000313" key="4">
    <source>
        <dbReference type="Proteomes" id="UP000567293"/>
    </source>
</evidence>
<keyword evidence="4" id="KW-1185">Reference proteome</keyword>
<dbReference type="SUPFAM" id="SSF56281">
    <property type="entry name" value="Metallo-hydrolase/oxidoreductase"/>
    <property type="match status" value="1"/>
</dbReference>
<evidence type="ECO:0000259" key="2">
    <source>
        <dbReference type="SMART" id="SM01027"/>
    </source>
</evidence>
<dbReference type="InterPro" id="IPR036866">
    <property type="entry name" value="RibonucZ/Hydroxyglut_hydro"/>
</dbReference>
<accession>A0A7V8SVM0</accession>
<dbReference type="GO" id="GO:0004521">
    <property type="term" value="F:RNA endonuclease activity"/>
    <property type="evidence" value="ECO:0007669"/>
    <property type="project" value="TreeGrafter"/>
</dbReference>
<dbReference type="Pfam" id="PF07521">
    <property type="entry name" value="RMMBL"/>
    <property type="match status" value="1"/>
</dbReference>
<dbReference type="EMBL" id="JACDQQ010000323">
    <property type="protein sequence ID" value="MBA0084001.1"/>
    <property type="molecule type" value="Genomic_DNA"/>
</dbReference>
<proteinExistence type="predicted"/>
<sequence>EILLKDSAHLQEEGAEHAKRKKYNRQEEAQALYTPEDVDPVLKLLKTMPRSSGFDISPEFHVESFDAGHILGSSSLELTIREGGKKIVVVFSGDIGRYSQAILKDPTTPPSNADVLICESTYGDREHQAGDPEEQLAQIVNRVVKRGGSIVIPAFAIGRTQTFMYYLRRLEDQQRIPRIPVYVDSPMALSATDLYIKHKEDHDLEFVREEGSDGKGDPLNVHEFHLTRTAEESKAINNVKIPCIIISASGMVSGGRVLHHLVQRLPDAKNAVILAGFQAEGTRGRALQEGAKTLNLFGQAVPVCAEIVEMGQFSAHAGKSELLRWLSGFPAPPKQSYLTHGEPAAAQALQAAIQQKAGWKSAVARYLDTVALGA</sequence>
<evidence type="ECO:0000313" key="3">
    <source>
        <dbReference type="EMBL" id="MBA0084001.1"/>
    </source>
</evidence>
<dbReference type="AlphaFoldDB" id="A0A7V8SVM0"/>
<dbReference type="Gene3D" id="3.60.15.10">
    <property type="entry name" value="Ribonuclease Z/Hydroxyacylglutathione hydrolase-like"/>
    <property type="match status" value="1"/>
</dbReference>
<organism evidence="3 4">
    <name type="scientific">Candidatus Acidiferrum panamense</name>
    <dbReference type="NCBI Taxonomy" id="2741543"/>
    <lineage>
        <taxon>Bacteria</taxon>
        <taxon>Pseudomonadati</taxon>
        <taxon>Acidobacteriota</taxon>
        <taxon>Terriglobia</taxon>
        <taxon>Candidatus Acidiferrales</taxon>
        <taxon>Candidatus Acidiferrum</taxon>
    </lineage>
</organism>
<keyword evidence="1" id="KW-0378">Hydrolase</keyword>